<dbReference type="AlphaFoldDB" id="A0A0E2B4F0"/>
<dbReference type="InterPro" id="IPR021361">
    <property type="entry name" value="Tad2-like_dom"/>
</dbReference>
<evidence type="ECO:0000313" key="3">
    <source>
        <dbReference type="Proteomes" id="UP000003879"/>
    </source>
</evidence>
<gene>
    <name evidence="2" type="ORF">HMPREF1056_01420</name>
</gene>
<evidence type="ECO:0000313" key="2">
    <source>
        <dbReference type="EMBL" id="EIY98551.1"/>
    </source>
</evidence>
<organism evidence="2 3">
    <name type="scientific">Bacteroides fragilis CL07T12C05</name>
    <dbReference type="NCBI Taxonomy" id="997883"/>
    <lineage>
        <taxon>Bacteria</taxon>
        <taxon>Pseudomonadati</taxon>
        <taxon>Bacteroidota</taxon>
        <taxon>Bacteroidia</taxon>
        <taxon>Bacteroidales</taxon>
        <taxon>Bacteroidaceae</taxon>
        <taxon>Bacteroides</taxon>
    </lineage>
</organism>
<sequence>MKTLDEKAAEYAASVVSCNKEAKECEGLIQTAYILGATTEGELLREETGTFGQALESLKRGHLVTRKGWNGKGMFIFMRPADELHIGFVAKDIKSLPQKVKDYYYQDCVDENGNPIELEKDDTVKFTAYICMKAADGSIVNGWLASQTDMLANDWMIFEF</sequence>
<dbReference type="RefSeq" id="WP_005795395.1">
    <property type="nucleotide sequence ID" value="NZ_JH724215.1"/>
</dbReference>
<proteinExistence type="predicted"/>
<dbReference type="HOGENOM" id="CLU_141519_1_0_10"/>
<comment type="caution">
    <text evidence="2">The sequence shown here is derived from an EMBL/GenBank/DDBJ whole genome shotgun (WGS) entry which is preliminary data.</text>
</comment>
<dbReference type="PATRIC" id="fig|997883.3.peg.1492"/>
<feature type="domain" description="Thoeris anti-defense 2-like" evidence="1">
    <location>
        <begin position="50"/>
        <end position="157"/>
    </location>
</feature>
<reference evidence="2 3" key="1">
    <citation type="submission" date="2012-02" db="EMBL/GenBank/DDBJ databases">
        <title>The Genome Sequence of Bacteroides fragilis CL07T12C05.</title>
        <authorList>
            <consortium name="The Broad Institute Genome Sequencing Platform"/>
            <person name="Earl A."/>
            <person name="Ward D."/>
            <person name="Feldgarden M."/>
            <person name="Gevers D."/>
            <person name="Zitomersky N.L."/>
            <person name="Coyne M.J."/>
            <person name="Comstock L.E."/>
            <person name="Young S.K."/>
            <person name="Zeng Q."/>
            <person name="Gargeya S."/>
            <person name="Fitzgerald M."/>
            <person name="Haas B."/>
            <person name="Abouelleil A."/>
            <person name="Alvarado L."/>
            <person name="Arachchi H.M."/>
            <person name="Berlin A."/>
            <person name="Chapman S.B."/>
            <person name="Gearin G."/>
            <person name="Goldberg J."/>
            <person name="Griggs A."/>
            <person name="Gujja S."/>
            <person name="Hansen M."/>
            <person name="Heiman D."/>
            <person name="Howarth C."/>
            <person name="Larimer J."/>
            <person name="Lui A."/>
            <person name="MacDonald P.J.P."/>
            <person name="McCowen C."/>
            <person name="Montmayeur A."/>
            <person name="Murphy C."/>
            <person name="Neiman D."/>
            <person name="Pearson M."/>
            <person name="Priest M."/>
            <person name="Roberts A."/>
            <person name="Saif S."/>
            <person name="Shea T."/>
            <person name="Sisk P."/>
            <person name="Stolte C."/>
            <person name="Sykes S."/>
            <person name="Wortman J."/>
            <person name="Nusbaum C."/>
            <person name="Birren B."/>
        </authorList>
    </citation>
    <scope>NUCLEOTIDE SEQUENCE [LARGE SCALE GENOMIC DNA]</scope>
    <source>
        <strain evidence="2 3">CL07T12C05</strain>
    </source>
</reference>
<name>A0A0E2B4F0_BACFG</name>
<protein>
    <recommendedName>
        <fullName evidence="1">Thoeris anti-defense 2-like domain-containing protein</fullName>
    </recommendedName>
</protein>
<evidence type="ECO:0000259" key="1">
    <source>
        <dbReference type="Pfam" id="PF11195"/>
    </source>
</evidence>
<dbReference type="EMBL" id="AGXN01000007">
    <property type="protein sequence ID" value="EIY98551.1"/>
    <property type="molecule type" value="Genomic_DNA"/>
</dbReference>
<dbReference type="Pfam" id="PF11195">
    <property type="entry name" value="Tad2-like"/>
    <property type="match status" value="1"/>
</dbReference>
<accession>A0A0E2B4F0</accession>
<dbReference type="Proteomes" id="UP000003879">
    <property type="component" value="Unassembled WGS sequence"/>
</dbReference>